<keyword evidence="1" id="KW-0812">Transmembrane</keyword>
<feature type="transmembrane region" description="Helical" evidence="1">
    <location>
        <begin position="14"/>
        <end position="33"/>
    </location>
</feature>
<evidence type="ECO:0000313" key="3">
    <source>
        <dbReference type="Proteomes" id="UP000807306"/>
    </source>
</evidence>
<dbReference type="OrthoDB" id="2742220at2759"/>
<evidence type="ECO:0000256" key="1">
    <source>
        <dbReference type="SAM" id="Phobius"/>
    </source>
</evidence>
<organism evidence="2 3">
    <name type="scientific">Crepidotus variabilis</name>
    <dbReference type="NCBI Taxonomy" id="179855"/>
    <lineage>
        <taxon>Eukaryota</taxon>
        <taxon>Fungi</taxon>
        <taxon>Dikarya</taxon>
        <taxon>Basidiomycota</taxon>
        <taxon>Agaricomycotina</taxon>
        <taxon>Agaricomycetes</taxon>
        <taxon>Agaricomycetidae</taxon>
        <taxon>Agaricales</taxon>
        <taxon>Agaricineae</taxon>
        <taxon>Crepidotaceae</taxon>
        <taxon>Crepidotus</taxon>
    </lineage>
</organism>
<sequence length="310" mass="34969">MRDWKSSEELSRDAVIMGKVVNVWLGVYFWEVLTSMSFEVDFIKKKRAFQLQVVPYFISRYCEAIGLLCCVILLNSATQENNCNLLYAVSFFLEISVVCANINFALRTMVIWNHRTITSGLWIMVWVHIALVLLNTIQFKAVWHPVGGCVSSKVDRSYRNLLLLRTYTMAFDATVLLLGVYKLAVDIRRKGRGSLVRCLLGQGLAYFVIGLVCNAIAVGFLIWKPNVRLGIIGSTPATVFTVIAASRCVRYLSDLITHETHRAQGLQLSTVATGPMDFENTSLSREDRIYTNLPMLKDKKESNDSVLVHA</sequence>
<comment type="caution">
    <text evidence="2">The sequence shown here is derived from an EMBL/GenBank/DDBJ whole genome shotgun (WGS) entry which is preliminary data.</text>
</comment>
<dbReference type="AlphaFoldDB" id="A0A9P6JSK5"/>
<dbReference type="Proteomes" id="UP000807306">
    <property type="component" value="Unassembled WGS sequence"/>
</dbReference>
<name>A0A9P6JSK5_9AGAR</name>
<feature type="transmembrane region" description="Helical" evidence="1">
    <location>
        <begin position="229"/>
        <end position="249"/>
    </location>
</feature>
<dbReference type="EMBL" id="MU157835">
    <property type="protein sequence ID" value="KAF9531436.1"/>
    <property type="molecule type" value="Genomic_DNA"/>
</dbReference>
<evidence type="ECO:0000313" key="2">
    <source>
        <dbReference type="EMBL" id="KAF9531436.1"/>
    </source>
</evidence>
<protein>
    <recommendedName>
        <fullName evidence="4">Transmembrane protein</fullName>
    </recommendedName>
</protein>
<proteinExistence type="predicted"/>
<keyword evidence="1" id="KW-1133">Transmembrane helix</keyword>
<evidence type="ECO:0008006" key="4">
    <source>
        <dbReference type="Google" id="ProtNLM"/>
    </source>
</evidence>
<keyword evidence="3" id="KW-1185">Reference proteome</keyword>
<reference evidence="2" key="1">
    <citation type="submission" date="2020-11" db="EMBL/GenBank/DDBJ databases">
        <authorList>
            <consortium name="DOE Joint Genome Institute"/>
            <person name="Ahrendt S."/>
            <person name="Riley R."/>
            <person name="Andreopoulos W."/>
            <person name="Labutti K."/>
            <person name="Pangilinan J."/>
            <person name="Ruiz-Duenas F.J."/>
            <person name="Barrasa J.M."/>
            <person name="Sanchez-Garcia M."/>
            <person name="Camarero S."/>
            <person name="Miyauchi S."/>
            <person name="Serrano A."/>
            <person name="Linde D."/>
            <person name="Babiker R."/>
            <person name="Drula E."/>
            <person name="Ayuso-Fernandez I."/>
            <person name="Pacheco R."/>
            <person name="Padilla G."/>
            <person name="Ferreira P."/>
            <person name="Barriuso J."/>
            <person name="Kellner H."/>
            <person name="Castanera R."/>
            <person name="Alfaro M."/>
            <person name="Ramirez L."/>
            <person name="Pisabarro A.G."/>
            <person name="Kuo A."/>
            <person name="Tritt A."/>
            <person name="Lipzen A."/>
            <person name="He G."/>
            <person name="Yan M."/>
            <person name="Ng V."/>
            <person name="Cullen D."/>
            <person name="Martin F."/>
            <person name="Rosso M.-N."/>
            <person name="Henrissat B."/>
            <person name="Hibbett D."/>
            <person name="Martinez A.T."/>
            <person name="Grigoriev I.V."/>
        </authorList>
    </citation>
    <scope>NUCLEOTIDE SEQUENCE</scope>
    <source>
        <strain evidence="2">CBS 506.95</strain>
    </source>
</reference>
<keyword evidence="1" id="KW-0472">Membrane</keyword>
<feature type="transmembrane region" description="Helical" evidence="1">
    <location>
        <begin position="162"/>
        <end position="184"/>
    </location>
</feature>
<accession>A0A9P6JSK5</accession>
<feature type="transmembrane region" description="Helical" evidence="1">
    <location>
        <begin position="53"/>
        <end position="74"/>
    </location>
</feature>
<feature type="transmembrane region" description="Helical" evidence="1">
    <location>
        <begin position="204"/>
        <end position="223"/>
    </location>
</feature>
<feature type="transmembrane region" description="Helical" evidence="1">
    <location>
        <begin position="118"/>
        <end position="137"/>
    </location>
</feature>
<gene>
    <name evidence="2" type="ORF">CPB83DRAFT_104940</name>
</gene>
<feature type="transmembrane region" description="Helical" evidence="1">
    <location>
        <begin position="86"/>
        <end position="106"/>
    </location>
</feature>